<dbReference type="GO" id="GO:0006661">
    <property type="term" value="P:phosphatidylinositol biosynthetic process"/>
    <property type="evidence" value="ECO:0007669"/>
    <property type="project" value="TreeGrafter"/>
</dbReference>
<dbReference type="PROSITE" id="PS00379">
    <property type="entry name" value="CDP_ALCOHOL_P_TRANSF"/>
    <property type="match status" value="1"/>
</dbReference>
<keyword evidence="13" id="KW-1185">Reference proteome</keyword>
<protein>
    <submittedName>
        <fullName evidence="10">CDP-alcohol phosphatidyltransferase</fullName>
    </submittedName>
</protein>
<evidence type="ECO:0000256" key="9">
    <source>
        <dbReference type="SAM" id="Phobius"/>
    </source>
</evidence>
<evidence type="ECO:0000256" key="7">
    <source>
        <dbReference type="ARBA" id="ARBA00023264"/>
    </source>
</evidence>
<keyword evidence="6 9" id="KW-0472">Membrane</keyword>
<dbReference type="EMBL" id="CP075147">
    <property type="protein sequence ID" value="UTX42403.1"/>
    <property type="molecule type" value="Genomic_DNA"/>
</dbReference>
<evidence type="ECO:0000256" key="5">
    <source>
        <dbReference type="ARBA" id="ARBA00023098"/>
    </source>
</evidence>
<dbReference type="OrthoDB" id="10251079at2759"/>
<dbReference type="Pfam" id="PF01066">
    <property type="entry name" value="CDP-OH_P_transf"/>
    <property type="match status" value="1"/>
</dbReference>
<dbReference type="InterPro" id="IPR043130">
    <property type="entry name" value="CDP-OH_PTrfase_TM_dom"/>
</dbReference>
<feature type="transmembrane region" description="Helical" evidence="9">
    <location>
        <begin position="131"/>
        <end position="148"/>
    </location>
</feature>
<evidence type="ECO:0000256" key="3">
    <source>
        <dbReference type="ARBA" id="ARBA00022692"/>
    </source>
</evidence>
<keyword evidence="3 9" id="KW-0812">Transmembrane</keyword>
<dbReference type="PANTHER" id="PTHR15362">
    <property type="entry name" value="PHOSPHATIDYLINOSITOL SYNTHASE"/>
    <property type="match status" value="1"/>
</dbReference>
<evidence type="ECO:0000313" key="10">
    <source>
        <dbReference type="EMBL" id="UTX42403.1"/>
    </source>
</evidence>
<feature type="transmembrane region" description="Helical" evidence="9">
    <location>
        <begin position="86"/>
        <end position="111"/>
    </location>
</feature>
<comment type="similarity">
    <text evidence="8">Belongs to the CDP-alcohol phosphatidyltransferase class-I family.</text>
</comment>
<evidence type="ECO:0000256" key="2">
    <source>
        <dbReference type="ARBA" id="ARBA00022679"/>
    </source>
</evidence>
<reference evidence="10" key="1">
    <citation type="submission" date="2021-05" db="EMBL/GenBank/DDBJ databases">
        <title>Encephalitozoon hellem ATCC 50604 Complete Genome.</title>
        <authorList>
            <person name="Mascarenhas dos Santos A.C."/>
            <person name="Julian A.T."/>
            <person name="Pombert J.-F."/>
        </authorList>
    </citation>
    <scope>NUCLEOTIDE SEQUENCE</scope>
    <source>
        <strain evidence="10">ATCC 50604</strain>
    </source>
</reference>
<keyword evidence="2 8" id="KW-0808">Transferase</keyword>
<gene>
    <name evidence="10" type="ORF">GPU96_01g01060</name>
    <name evidence="11" type="ORF">PFJ87_01g00990</name>
</gene>
<keyword evidence="5" id="KW-0443">Lipid metabolism</keyword>
<evidence type="ECO:0000313" key="11">
    <source>
        <dbReference type="EMBL" id="WEL37845.1"/>
    </source>
</evidence>
<dbReference type="EMBL" id="CP119062">
    <property type="protein sequence ID" value="WEL37845.1"/>
    <property type="molecule type" value="Genomic_DNA"/>
</dbReference>
<evidence type="ECO:0000256" key="1">
    <source>
        <dbReference type="ARBA" id="ARBA00004141"/>
    </source>
</evidence>
<dbReference type="GO" id="GO:0003881">
    <property type="term" value="F:CDP-diacylglycerol-inositol 3-phosphatidyltransferase activity"/>
    <property type="evidence" value="ECO:0007669"/>
    <property type="project" value="TreeGrafter"/>
</dbReference>
<keyword evidence="7" id="KW-1208">Phospholipid metabolism</keyword>
<dbReference type="InterPro" id="IPR000462">
    <property type="entry name" value="CDP-OH_P_trans"/>
</dbReference>
<dbReference type="PANTHER" id="PTHR15362:SF4">
    <property type="entry name" value="CDP-DIACYLGLYCEROL--INOSITOL 3-PHOSPHATIDYLTRANSFERASE"/>
    <property type="match status" value="1"/>
</dbReference>
<evidence type="ECO:0000313" key="13">
    <source>
        <dbReference type="Proteomes" id="UP001217963"/>
    </source>
</evidence>
<proteinExistence type="inferred from homology"/>
<feature type="transmembrane region" description="Helical" evidence="9">
    <location>
        <begin position="15"/>
        <end position="38"/>
    </location>
</feature>
<dbReference type="Gene3D" id="1.20.120.1760">
    <property type="match status" value="1"/>
</dbReference>
<accession>A0A9Q9C8R1</accession>
<organism evidence="10 12">
    <name type="scientific">Encephalitozoon hellem</name>
    <name type="common">Microsporidian parasite</name>
    <dbReference type="NCBI Taxonomy" id="27973"/>
    <lineage>
        <taxon>Eukaryota</taxon>
        <taxon>Fungi</taxon>
        <taxon>Fungi incertae sedis</taxon>
        <taxon>Microsporidia</taxon>
        <taxon>Unikaryonidae</taxon>
        <taxon>Encephalitozoon</taxon>
    </lineage>
</organism>
<dbReference type="InterPro" id="IPR048254">
    <property type="entry name" value="CDP_ALCOHOL_P_TRANSF_CS"/>
</dbReference>
<sequence>MKLGVIFNVPNTIGYFRIGLLVASVFASGPSFVALYGLSSLLDFFDGHFARMLNQCSLLGSSLDMITDRVSTVVISLRIIQKRSEYLYFLSLYMVFDLISHFIYFHMSALLGKHHKGTKNRILRIYYDKRVLGPICLLSEVFFMYAYYFGGKGALLYTLGGITTLKALFHLAQLSEAISSMSDIIVLKNNIQGVD</sequence>
<evidence type="ECO:0000256" key="8">
    <source>
        <dbReference type="RuleBase" id="RU003750"/>
    </source>
</evidence>
<comment type="subcellular location">
    <subcellularLocation>
        <location evidence="1">Membrane</location>
        <topology evidence="1">Multi-pass membrane protein</topology>
    </subcellularLocation>
</comment>
<evidence type="ECO:0000313" key="12">
    <source>
        <dbReference type="Proteomes" id="UP001059546"/>
    </source>
</evidence>
<name>A0A9Q9C8R1_ENCHE</name>
<dbReference type="AlphaFoldDB" id="A0A9Q9C8R1"/>
<evidence type="ECO:0000256" key="6">
    <source>
        <dbReference type="ARBA" id="ARBA00023136"/>
    </source>
</evidence>
<dbReference type="GO" id="GO:0005794">
    <property type="term" value="C:Golgi apparatus"/>
    <property type="evidence" value="ECO:0007669"/>
    <property type="project" value="TreeGrafter"/>
</dbReference>
<dbReference type="GO" id="GO:0016020">
    <property type="term" value="C:membrane"/>
    <property type="evidence" value="ECO:0007669"/>
    <property type="project" value="UniProtKB-SubCell"/>
</dbReference>
<keyword evidence="4 9" id="KW-1133">Transmembrane helix</keyword>
<evidence type="ECO:0000256" key="4">
    <source>
        <dbReference type="ARBA" id="ARBA00022989"/>
    </source>
</evidence>
<dbReference type="Proteomes" id="UP001217963">
    <property type="component" value="Chromosome I"/>
</dbReference>
<dbReference type="Proteomes" id="UP001059546">
    <property type="component" value="Chromosome I"/>
</dbReference>
<reference evidence="11 13" key="2">
    <citation type="submission" date="2023-02" db="EMBL/GenBank/DDBJ databases">
        <title>Encephalitozoon hellem ATCC 50451 complete genome.</title>
        <authorList>
            <person name="Mascarenhas dos Santos A.C."/>
            <person name="Julian A.T."/>
            <person name="Pombert J.-F."/>
        </authorList>
    </citation>
    <scope>NUCLEOTIDE SEQUENCE [LARGE SCALE GENOMIC DNA]</scope>
    <source>
        <strain evidence="11 13">ATCC 50451</strain>
    </source>
</reference>